<sequence length="247" mass="29435">MLFISNHLISQITIKEFVQKTEYKDWETEPSYSNTEEDWYFKKDNKRVRISKFSDTFQIEETNTLTPWECFWSYSRKTEILVLKGQSFYNIPTGKWVYYDEMGRIKKEIDYDKSYKFSIKELIEKIKKEYDIDIEGEINSPIVGLETDNEGNKYFFISFDPKGLVNIYGERTYILVDVNTGKTLFKTSYFKRNDGEKPPFYRYLEMKKGNITSIFIEETTQPKELGVPYKQGGYYPPSTYQLYNGRA</sequence>
<protein>
    <submittedName>
        <fullName evidence="1">Uncharacterized protein</fullName>
    </submittedName>
</protein>
<dbReference type="Proteomes" id="UP000197007">
    <property type="component" value="Chromosome"/>
</dbReference>
<gene>
    <name evidence="1" type="ORF">CBG49_02790</name>
</gene>
<accession>A0A1Z4BLF1</accession>
<reference evidence="2" key="1">
    <citation type="submission" date="2017-06" db="EMBL/GenBank/DDBJ databases">
        <title>Complete genome sequence of Capnocytophaga sp. KCOM 1579 (=ChDC OS43) isolated from a human refractory periapical abscess lesion.</title>
        <authorList>
            <person name="Kook J.-K."/>
            <person name="Park S.-N."/>
            <person name="Lim Y.K."/>
            <person name="Roh H."/>
        </authorList>
    </citation>
    <scope>NUCLEOTIDE SEQUENCE [LARGE SCALE GENOMIC DNA]</scope>
    <source>
        <strain evidence="2">ChDC OS43</strain>
    </source>
</reference>
<evidence type="ECO:0000313" key="2">
    <source>
        <dbReference type="Proteomes" id="UP000197007"/>
    </source>
</evidence>
<dbReference type="EMBL" id="CP022022">
    <property type="protein sequence ID" value="ASF42099.1"/>
    <property type="molecule type" value="Genomic_DNA"/>
</dbReference>
<evidence type="ECO:0000313" key="1">
    <source>
        <dbReference type="EMBL" id="ASF42099.1"/>
    </source>
</evidence>
<name>A0A1Z4BLF1_9FLAO</name>
<proteinExistence type="predicted"/>
<dbReference type="AlphaFoldDB" id="A0A1Z4BLF1"/>
<organism evidence="1 2">
    <name type="scientific">Capnocytophaga endodontalis</name>
    <dbReference type="NCBI Taxonomy" id="2708117"/>
    <lineage>
        <taxon>Bacteria</taxon>
        <taxon>Pseudomonadati</taxon>
        <taxon>Bacteroidota</taxon>
        <taxon>Flavobacteriia</taxon>
        <taxon>Flavobacteriales</taxon>
        <taxon>Flavobacteriaceae</taxon>
        <taxon>Capnocytophaga</taxon>
    </lineage>
</organism>
<keyword evidence="2" id="KW-1185">Reference proteome</keyword>
<dbReference type="KEGG" id="capn:CBG49_02790"/>